<evidence type="ECO:0000256" key="3">
    <source>
        <dbReference type="ARBA" id="ARBA00012438"/>
    </source>
</evidence>
<dbReference type="InterPro" id="IPR013655">
    <property type="entry name" value="PAS_fold_3"/>
</dbReference>
<feature type="domain" description="PAC" evidence="12">
    <location>
        <begin position="216"/>
        <end position="268"/>
    </location>
</feature>
<dbReference type="Gene3D" id="3.30.450.20">
    <property type="entry name" value="PAS domain"/>
    <property type="match status" value="2"/>
</dbReference>
<dbReference type="SUPFAM" id="SSF55874">
    <property type="entry name" value="ATPase domain of HSP90 chaperone/DNA topoisomerase II/histidine kinase"/>
    <property type="match status" value="1"/>
</dbReference>
<keyword evidence="8" id="KW-0067">ATP-binding</keyword>
<feature type="domain" description="HAMP" evidence="13">
    <location>
        <begin position="83"/>
        <end position="130"/>
    </location>
</feature>
<evidence type="ECO:0000256" key="5">
    <source>
        <dbReference type="ARBA" id="ARBA00022679"/>
    </source>
</evidence>
<dbReference type="EMBL" id="QKZK01000003">
    <property type="protein sequence ID" value="PZX20087.1"/>
    <property type="molecule type" value="Genomic_DNA"/>
</dbReference>
<dbReference type="Pfam" id="PF07730">
    <property type="entry name" value="HisKA_3"/>
    <property type="match status" value="1"/>
</dbReference>
<name>A0A2W7NPL1_9BACT</name>
<dbReference type="InterPro" id="IPR003660">
    <property type="entry name" value="HAMP_dom"/>
</dbReference>
<dbReference type="InterPro" id="IPR003594">
    <property type="entry name" value="HATPase_dom"/>
</dbReference>
<dbReference type="RefSeq" id="WP_111444265.1">
    <property type="nucleotide sequence ID" value="NZ_QKZK01000003.1"/>
</dbReference>
<comment type="subcellular location">
    <subcellularLocation>
        <location evidence="2">Membrane</location>
    </subcellularLocation>
</comment>
<feature type="domain" description="PAS" evidence="11">
    <location>
        <begin position="138"/>
        <end position="209"/>
    </location>
</feature>
<dbReference type="InterPro" id="IPR011712">
    <property type="entry name" value="Sig_transdc_His_kin_sub3_dim/P"/>
</dbReference>
<feature type="coiled-coil region" evidence="10">
    <location>
        <begin position="121"/>
        <end position="148"/>
    </location>
</feature>
<dbReference type="PROSITE" id="PS50885">
    <property type="entry name" value="HAMP"/>
    <property type="match status" value="1"/>
</dbReference>
<dbReference type="Proteomes" id="UP000249239">
    <property type="component" value="Unassembled WGS sequence"/>
</dbReference>
<dbReference type="GO" id="GO:0000155">
    <property type="term" value="F:phosphorelay sensor kinase activity"/>
    <property type="evidence" value="ECO:0007669"/>
    <property type="project" value="InterPro"/>
</dbReference>
<keyword evidence="10" id="KW-0175">Coiled coil</keyword>
<keyword evidence="6" id="KW-0547">Nucleotide-binding</keyword>
<reference evidence="14 15" key="1">
    <citation type="submission" date="2018-06" db="EMBL/GenBank/DDBJ databases">
        <title>Genomic Encyclopedia of Archaeal and Bacterial Type Strains, Phase II (KMG-II): from individual species to whole genera.</title>
        <authorList>
            <person name="Goeker M."/>
        </authorList>
    </citation>
    <scope>NUCLEOTIDE SEQUENCE [LARGE SCALE GENOMIC DNA]</scope>
    <source>
        <strain evidence="14 15">DSM 6779</strain>
    </source>
</reference>
<gene>
    <name evidence="14" type="ORF">LX69_00539</name>
</gene>
<protein>
    <recommendedName>
        <fullName evidence="3">histidine kinase</fullName>
        <ecNumber evidence="3">2.7.13.3</ecNumber>
    </recommendedName>
</protein>
<accession>A0A2W7NPL1</accession>
<dbReference type="Pfam" id="PF08448">
    <property type="entry name" value="PAS_4"/>
    <property type="match status" value="1"/>
</dbReference>
<dbReference type="PROSITE" id="PS50113">
    <property type="entry name" value="PAC"/>
    <property type="match status" value="1"/>
</dbReference>
<dbReference type="AlphaFoldDB" id="A0A2W7NPL1"/>
<feature type="coiled-coil region" evidence="10">
    <location>
        <begin position="259"/>
        <end position="290"/>
    </location>
</feature>
<evidence type="ECO:0000256" key="4">
    <source>
        <dbReference type="ARBA" id="ARBA00022553"/>
    </source>
</evidence>
<evidence type="ECO:0000313" key="14">
    <source>
        <dbReference type="EMBL" id="PZX20087.1"/>
    </source>
</evidence>
<feature type="domain" description="PAS" evidence="11">
    <location>
        <begin position="287"/>
        <end position="360"/>
    </location>
</feature>
<evidence type="ECO:0000256" key="2">
    <source>
        <dbReference type="ARBA" id="ARBA00004370"/>
    </source>
</evidence>
<dbReference type="InterPro" id="IPR001610">
    <property type="entry name" value="PAC"/>
</dbReference>
<keyword evidence="4" id="KW-0597">Phosphoprotein</keyword>
<dbReference type="PANTHER" id="PTHR24421">
    <property type="entry name" value="NITRATE/NITRITE SENSOR PROTEIN NARX-RELATED"/>
    <property type="match status" value="1"/>
</dbReference>
<dbReference type="GO" id="GO:0046983">
    <property type="term" value="F:protein dimerization activity"/>
    <property type="evidence" value="ECO:0007669"/>
    <property type="project" value="InterPro"/>
</dbReference>
<dbReference type="InterPro" id="IPR000014">
    <property type="entry name" value="PAS"/>
</dbReference>
<dbReference type="PROSITE" id="PS50112">
    <property type="entry name" value="PAS"/>
    <property type="match status" value="2"/>
</dbReference>
<evidence type="ECO:0000256" key="9">
    <source>
        <dbReference type="ARBA" id="ARBA00023012"/>
    </source>
</evidence>
<proteinExistence type="predicted"/>
<evidence type="ECO:0000259" key="11">
    <source>
        <dbReference type="PROSITE" id="PS50112"/>
    </source>
</evidence>
<evidence type="ECO:0000256" key="10">
    <source>
        <dbReference type="SAM" id="Coils"/>
    </source>
</evidence>
<dbReference type="GO" id="GO:0016020">
    <property type="term" value="C:membrane"/>
    <property type="evidence" value="ECO:0007669"/>
    <property type="project" value="UniProtKB-SubCell"/>
</dbReference>
<comment type="caution">
    <text evidence="14">The sequence shown here is derived from an EMBL/GenBank/DDBJ whole genome shotgun (WGS) entry which is preliminary data.</text>
</comment>
<dbReference type="Gene3D" id="3.30.565.10">
    <property type="entry name" value="Histidine kinase-like ATPase, C-terminal domain"/>
    <property type="match status" value="1"/>
</dbReference>
<keyword evidence="15" id="KW-1185">Reference proteome</keyword>
<evidence type="ECO:0000259" key="13">
    <source>
        <dbReference type="PROSITE" id="PS50885"/>
    </source>
</evidence>
<evidence type="ECO:0000256" key="8">
    <source>
        <dbReference type="ARBA" id="ARBA00022840"/>
    </source>
</evidence>
<dbReference type="CDD" id="cd16917">
    <property type="entry name" value="HATPase_UhpB-NarQ-NarX-like"/>
    <property type="match status" value="1"/>
</dbReference>
<dbReference type="EC" id="2.7.13.3" evidence="3"/>
<dbReference type="SUPFAM" id="SSF55785">
    <property type="entry name" value="PYP-like sensor domain (PAS domain)"/>
    <property type="match status" value="2"/>
</dbReference>
<dbReference type="InterPro" id="IPR000700">
    <property type="entry name" value="PAS-assoc_C"/>
</dbReference>
<dbReference type="InterPro" id="IPR050482">
    <property type="entry name" value="Sensor_HK_TwoCompSys"/>
</dbReference>
<evidence type="ECO:0000256" key="7">
    <source>
        <dbReference type="ARBA" id="ARBA00022777"/>
    </source>
</evidence>
<comment type="catalytic activity">
    <reaction evidence="1">
        <text>ATP + protein L-histidine = ADP + protein N-phospho-L-histidine.</text>
        <dbReference type="EC" id="2.7.13.3"/>
    </reaction>
</comment>
<dbReference type="Gene3D" id="1.20.5.1930">
    <property type="match status" value="1"/>
</dbReference>
<dbReference type="GO" id="GO:0005524">
    <property type="term" value="F:ATP binding"/>
    <property type="evidence" value="ECO:0007669"/>
    <property type="project" value="UniProtKB-KW"/>
</dbReference>
<dbReference type="InterPro" id="IPR036890">
    <property type="entry name" value="HATPase_C_sf"/>
</dbReference>
<dbReference type="SMART" id="SM00091">
    <property type="entry name" value="PAS"/>
    <property type="match status" value="2"/>
</dbReference>
<sequence length="615" mass="70109">MTDSEVMRLLAMGMKQMPTSAERPPERPPLPPDQCSPAAREVLQLSRELAQVRTIAFDAVQQMSLGNLDFELPRDNAFFSPIKDLQAKLKHLVWQTNRLAQGDYHQQIDFLGDFATSFNQLIQSLRERRSIEQELERSNQQFKLIAENTLDVIWKIDLATMRYNYISPSVLGMRGYTVQEAMSQSVEESLTPASAQQALTTLQSYLSKPELANLYVCDEYQQPCKDGRIIDIELTATVVFDANGQPIEIVGVTRDITRRKATETALRRSEANLAKLLKRQTQANKKLNRQLQYFYDHTVNAIAFFDIDAHRIRITKCNQRWAMALGMTPNDVENRDIDDLIDPESSRMYHSLIDRAMAAGATIQEQCFWRGKHIEVVLIPIVNEQTQRIDQGAALVYDVSERKEMERQLTQIGIRIETRERRQLAADLHDNVGPLLSSMNMYLSTLARKPEIAPHAALVNDVRDILREAITSVREISNNLSPQVLTNYGLTSALELFFETKQKLICIRHTNTLGDLRFNELKEIMCYNIIKELYNNTIKYADATAIDLSLSQCDGKIFIQYRDNGKGFDLAQKMAEPSNNLGLFSIINRINNLDGTYQMDTASGQGFLVNIEFPL</sequence>
<dbReference type="InterPro" id="IPR035965">
    <property type="entry name" value="PAS-like_dom_sf"/>
</dbReference>
<dbReference type="CDD" id="cd00130">
    <property type="entry name" value="PAS"/>
    <property type="match status" value="1"/>
</dbReference>
<keyword evidence="5" id="KW-0808">Transferase</keyword>
<dbReference type="PANTHER" id="PTHR24421:SF10">
    <property type="entry name" value="NITRATE_NITRITE SENSOR PROTEIN NARQ"/>
    <property type="match status" value="1"/>
</dbReference>
<keyword evidence="9" id="KW-0902">Two-component regulatory system</keyword>
<evidence type="ECO:0000313" key="15">
    <source>
        <dbReference type="Proteomes" id="UP000249239"/>
    </source>
</evidence>
<evidence type="ECO:0000256" key="1">
    <source>
        <dbReference type="ARBA" id="ARBA00000085"/>
    </source>
</evidence>
<evidence type="ECO:0000256" key="6">
    <source>
        <dbReference type="ARBA" id="ARBA00022741"/>
    </source>
</evidence>
<dbReference type="SMART" id="SM00086">
    <property type="entry name" value="PAC"/>
    <property type="match status" value="1"/>
</dbReference>
<dbReference type="NCBIfam" id="TIGR00229">
    <property type="entry name" value="sensory_box"/>
    <property type="match status" value="2"/>
</dbReference>
<organism evidence="14 15">
    <name type="scientific">Breznakibacter xylanolyticus</name>
    <dbReference type="NCBI Taxonomy" id="990"/>
    <lineage>
        <taxon>Bacteria</taxon>
        <taxon>Pseudomonadati</taxon>
        <taxon>Bacteroidota</taxon>
        <taxon>Bacteroidia</taxon>
        <taxon>Marinilabiliales</taxon>
        <taxon>Marinilabiliaceae</taxon>
        <taxon>Breznakibacter</taxon>
    </lineage>
</organism>
<evidence type="ECO:0000259" key="12">
    <source>
        <dbReference type="PROSITE" id="PS50113"/>
    </source>
</evidence>
<dbReference type="Pfam" id="PF02518">
    <property type="entry name" value="HATPase_c"/>
    <property type="match status" value="1"/>
</dbReference>
<dbReference type="InterPro" id="IPR013656">
    <property type="entry name" value="PAS_4"/>
</dbReference>
<keyword evidence="7" id="KW-0418">Kinase</keyword>
<dbReference type="OrthoDB" id="9760839at2"/>
<dbReference type="Pfam" id="PF08447">
    <property type="entry name" value="PAS_3"/>
    <property type="match status" value="1"/>
</dbReference>